<keyword evidence="3" id="KW-1185">Reference proteome</keyword>
<evidence type="ECO:0000313" key="2">
    <source>
        <dbReference type="EMBL" id="QSX78770.1"/>
    </source>
</evidence>
<dbReference type="AlphaFoldDB" id="A0A974Y1C6"/>
<proteinExistence type="predicted"/>
<gene>
    <name evidence="2" type="ORF">I8J32_002210</name>
</gene>
<feature type="region of interest" description="Disordered" evidence="1">
    <location>
        <begin position="65"/>
        <end position="96"/>
    </location>
</feature>
<dbReference type="EMBL" id="CP071518">
    <property type="protein sequence ID" value="QSX78770.1"/>
    <property type="molecule type" value="Genomic_DNA"/>
</dbReference>
<reference evidence="2 3" key="1">
    <citation type="submission" date="2021-03" db="EMBL/GenBank/DDBJ databases">
        <title>Lysobacter sp. nov. isolated from soil of gangwondo yeongwol, south Korea.</title>
        <authorList>
            <person name="Kim K.R."/>
            <person name="Kim K.H."/>
            <person name="Jeon C.O."/>
        </authorList>
    </citation>
    <scope>NUCLEOTIDE SEQUENCE [LARGE SCALE GENOMIC DNA]</scope>
    <source>
        <strain evidence="2 3">R19</strain>
    </source>
</reference>
<dbReference type="RefSeq" id="WP_200615467.1">
    <property type="nucleotide sequence ID" value="NZ_CP071518.1"/>
</dbReference>
<name>A0A974Y1C6_9GAMM</name>
<sequence>MSAVLKFLEAMGRTSSTAAMSDSEYAATVARLDIDAAQQRALLDRDHAALNDLLGGRATMFFGLVPAENDEPQRDDGEGEGEGEAPEQSPDTDRAD</sequence>
<protein>
    <submittedName>
        <fullName evidence="2">Uncharacterized protein</fullName>
    </submittedName>
</protein>
<dbReference type="KEGG" id="lsf:I8J32_002210"/>
<organism evidence="2 3">
    <name type="scientific">Agrilutibacter solisilvae</name>
    <dbReference type="NCBI Taxonomy" id="2763317"/>
    <lineage>
        <taxon>Bacteria</taxon>
        <taxon>Pseudomonadati</taxon>
        <taxon>Pseudomonadota</taxon>
        <taxon>Gammaproteobacteria</taxon>
        <taxon>Lysobacterales</taxon>
        <taxon>Lysobacteraceae</taxon>
        <taxon>Agrilutibacter</taxon>
    </lineage>
</organism>
<accession>A0A974Y1C6</accession>
<evidence type="ECO:0000313" key="3">
    <source>
        <dbReference type="Proteomes" id="UP000639274"/>
    </source>
</evidence>
<dbReference type="Proteomes" id="UP000639274">
    <property type="component" value="Chromosome"/>
</dbReference>
<evidence type="ECO:0000256" key="1">
    <source>
        <dbReference type="SAM" id="MobiDB-lite"/>
    </source>
</evidence>